<accession>A0AAD4ECY0</accession>
<dbReference type="AlphaFoldDB" id="A0AAD4ECY0"/>
<sequence length="72" mass="8251">YRKSSHDHDPSVHLDADFQPDTQEPPEWAKELMNGMIKVQQRLETLSPQSLHAPMPPHSQQSYAESAVSREQ</sequence>
<dbReference type="RefSeq" id="XP_041229390.1">
    <property type="nucleotide sequence ID" value="XM_041360869.1"/>
</dbReference>
<feature type="compositionally biased region" description="Basic and acidic residues" evidence="1">
    <location>
        <begin position="1"/>
        <end position="16"/>
    </location>
</feature>
<feature type="non-terminal residue" evidence="2">
    <location>
        <position position="72"/>
    </location>
</feature>
<feature type="region of interest" description="Disordered" evidence="1">
    <location>
        <begin position="1"/>
        <end position="26"/>
    </location>
</feature>
<feature type="region of interest" description="Disordered" evidence="1">
    <location>
        <begin position="41"/>
        <end position="72"/>
    </location>
</feature>
<dbReference type="EMBL" id="JABBWK010000011">
    <property type="protein sequence ID" value="KAG1903815.1"/>
    <property type="molecule type" value="Genomic_DNA"/>
</dbReference>
<name>A0AAD4ECY0_9AGAM</name>
<evidence type="ECO:0000256" key="1">
    <source>
        <dbReference type="SAM" id="MobiDB-lite"/>
    </source>
</evidence>
<keyword evidence="3" id="KW-1185">Reference proteome</keyword>
<protein>
    <submittedName>
        <fullName evidence="2">Uncharacterized protein</fullName>
    </submittedName>
</protein>
<reference evidence="2" key="1">
    <citation type="journal article" date="2020" name="New Phytol.">
        <title>Comparative genomics reveals dynamic genome evolution in host specialist ectomycorrhizal fungi.</title>
        <authorList>
            <person name="Lofgren L.A."/>
            <person name="Nguyen N.H."/>
            <person name="Vilgalys R."/>
            <person name="Ruytinx J."/>
            <person name="Liao H.L."/>
            <person name="Branco S."/>
            <person name="Kuo A."/>
            <person name="LaButti K."/>
            <person name="Lipzen A."/>
            <person name="Andreopoulos W."/>
            <person name="Pangilinan J."/>
            <person name="Riley R."/>
            <person name="Hundley H."/>
            <person name="Na H."/>
            <person name="Barry K."/>
            <person name="Grigoriev I.V."/>
            <person name="Stajich J.E."/>
            <person name="Kennedy P.G."/>
        </authorList>
    </citation>
    <scope>NUCLEOTIDE SEQUENCE</scope>
    <source>
        <strain evidence="2">FC203</strain>
    </source>
</reference>
<evidence type="ECO:0000313" key="2">
    <source>
        <dbReference type="EMBL" id="KAG1903815.1"/>
    </source>
</evidence>
<comment type="caution">
    <text evidence="2">The sequence shown here is derived from an EMBL/GenBank/DDBJ whole genome shotgun (WGS) entry which is preliminary data.</text>
</comment>
<dbReference type="GeneID" id="64655167"/>
<evidence type="ECO:0000313" key="3">
    <source>
        <dbReference type="Proteomes" id="UP001195769"/>
    </source>
</evidence>
<dbReference type="Proteomes" id="UP001195769">
    <property type="component" value="Unassembled WGS sequence"/>
</dbReference>
<gene>
    <name evidence="2" type="ORF">F5891DRAFT_1015224</name>
</gene>
<organism evidence="2 3">
    <name type="scientific">Suillus fuscotomentosus</name>
    <dbReference type="NCBI Taxonomy" id="1912939"/>
    <lineage>
        <taxon>Eukaryota</taxon>
        <taxon>Fungi</taxon>
        <taxon>Dikarya</taxon>
        <taxon>Basidiomycota</taxon>
        <taxon>Agaricomycotina</taxon>
        <taxon>Agaricomycetes</taxon>
        <taxon>Agaricomycetidae</taxon>
        <taxon>Boletales</taxon>
        <taxon>Suillineae</taxon>
        <taxon>Suillaceae</taxon>
        <taxon>Suillus</taxon>
    </lineage>
</organism>
<proteinExistence type="predicted"/>